<organism evidence="2 3">
    <name type="scientific">Opisthorchis viverrini</name>
    <name type="common">Southeast Asian liver fluke</name>
    <dbReference type="NCBI Taxonomy" id="6198"/>
    <lineage>
        <taxon>Eukaryota</taxon>
        <taxon>Metazoa</taxon>
        <taxon>Spiralia</taxon>
        <taxon>Lophotrochozoa</taxon>
        <taxon>Platyhelminthes</taxon>
        <taxon>Trematoda</taxon>
        <taxon>Digenea</taxon>
        <taxon>Opisthorchiida</taxon>
        <taxon>Opisthorchiata</taxon>
        <taxon>Opisthorchiidae</taxon>
        <taxon>Opisthorchis</taxon>
    </lineage>
</organism>
<dbReference type="OrthoDB" id="425014at2759"/>
<evidence type="ECO:0000256" key="1">
    <source>
        <dbReference type="SAM" id="MobiDB-lite"/>
    </source>
</evidence>
<gene>
    <name evidence="2" type="ORF">T265_14532</name>
</gene>
<name>A0A075A8V7_OPIVI</name>
<feature type="non-terminal residue" evidence="2">
    <location>
        <position position="1"/>
    </location>
</feature>
<evidence type="ECO:0000313" key="3">
    <source>
        <dbReference type="Proteomes" id="UP000054324"/>
    </source>
</evidence>
<feature type="compositionally biased region" description="Polar residues" evidence="1">
    <location>
        <begin position="302"/>
        <end position="313"/>
    </location>
</feature>
<dbReference type="CTD" id="20328698"/>
<feature type="non-terminal residue" evidence="2">
    <location>
        <position position="508"/>
    </location>
</feature>
<protein>
    <submittedName>
        <fullName evidence="2">Uncharacterized protein</fullName>
    </submittedName>
</protein>
<dbReference type="KEGG" id="ovi:T265_14532"/>
<feature type="compositionally biased region" description="Basic and acidic residues" evidence="1">
    <location>
        <begin position="292"/>
        <end position="301"/>
    </location>
</feature>
<evidence type="ECO:0000313" key="2">
    <source>
        <dbReference type="EMBL" id="KER23944.1"/>
    </source>
</evidence>
<keyword evidence="3" id="KW-1185">Reference proteome</keyword>
<dbReference type="AlphaFoldDB" id="A0A075A8V7"/>
<reference evidence="2 3" key="1">
    <citation type="submission" date="2013-11" db="EMBL/GenBank/DDBJ databases">
        <title>Opisthorchis viverrini - life in the bile duct.</title>
        <authorList>
            <person name="Young N.D."/>
            <person name="Nagarajan N."/>
            <person name="Lin S.J."/>
            <person name="Korhonen P.K."/>
            <person name="Jex A.R."/>
            <person name="Hall R.S."/>
            <person name="Safavi-Hemami H."/>
            <person name="Kaewkong W."/>
            <person name="Bertrand D."/>
            <person name="Gao S."/>
            <person name="Seet Q."/>
            <person name="Wongkham S."/>
            <person name="Teh B.T."/>
            <person name="Wongkham C."/>
            <person name="Intapan P.M."/>
            <person name="Maleewong W."/>
            <person name="Yang X."/>
            <person name="Hu M."/>
            <person name="Wang Z."/>
            <person name="Hofmann A."/>
            <person name="Sternberg P.W."/>
            <person name="Tan P."/>
            <person name="Wang J."/>
            <person name="Gasser R.B."/>
        </authorList>
    </citation>
    <scope>NUCLEOTIDE SEQUENCE [LARGE SCALE GENOMIC DNA]</scope>
</reference>
<feature type="region of interest" description="Disordered" evidence="1">
    <location>
        <begin position="285"/>
        <end position="313"/>
    </location>
</feature>
<dbReference type="Proteomes" id="UP000054324">
    <property type="component" value="Unassembled WGS sequence"/>
</dbReference>
<dbReference type="GeneID" id="20328698"/>
<proteinExistence type="predicted"/>
<accession>A0A075A8V7</accession>
<dbReference type="EMBL" id="KL596829">
    <property type="protein sequence ID" value="KER23944.1"/>
    <property type="molecule type" value="Genomic_DNA"/>
</dbReference>
<sequence length="508" mass="56269">LWLKVCGPTPTRSACRLLLSRIGQPGSIPASFVWHRDNQERKYLASFTRGFYSGVRWLKWLEREFTDRKVRGLNPTSASRLPLSRLGQPGSISALVLPSGSMAARHRKGVTAKRTTSISLPQKRLVVLPFRCLTAMPPEGCTTAGILPGCPSLDRASREAERVGFKPRTFRSVNSRSNHMDHLVPNDSSASTFCETCANDMSGDYTLSISLEKSFSYSALSLPSCHATRRLHEGWDTVSLPKPRQGKSRGRAGRVQTTDLSKNRSAIAPFRCQAAMLPEGCTRAGILPGRPSLDRQVDRRSGSGSNHRPSGQSDCSVIEARIAKVLVAFANLRHLSSQERVYQVTVRAVLLYGCETRHIQAAELRCLQVFDNRCLRTIARVGWYRRIRNEDRNGKMFNQAFGARWLKCLEREFTDRKVRGSNPTRSASRLLLSRLGQPDSIPALVLHLGGMTATHREGGISGMSRSTLVAFHNVHPTPTECIFDHVIGKQSGRHGPSSILSSADKAFQ</sequence>
<dbReference type="RefSeq" id="XP_009172338.1">
    <property type="nucleotide sequence ID" value="XM_009174074.1"/>
</dbReference>